<protein>
    <submittedName>
        <fullName evidence="2">Uncharacterized protein</fullName>
    </submittedName>
</protein>
<name>A0A1G6YMW4_9PSEU</name>
<feature type="compositionally biased region" description="Basic and acidic residues" evidence="1">
    <location>
        <begin position="64"/>
        <end position="75"/>
    </location>
</feature>
<dbReference type="AlphaFoldDB" id="A0A1G6YMW4"/>
<dbReference type="Proteomes" id="UP000199501">
    <property type="component" value="Unassembled WGS sequence"/>
</dbReference>
<sequence length="133" mass="13546">MSGFRVHGMVVGCANLAHVRRKTPALGRLVLLLAVLVGLLGMHALSGPQVSGLHVSSAAQQTHPADDHAPVEHGHVGPVCESGALPVHPDAVLDLPVVSAPPPEGLLGRVAWAGVAGSGCGPPARADLQVWRI</sequence>
<keyword evidence="3" id="KW-1185">Reference proteome</keyword>
<dbReference type="Pfam" id="PF19650">
    <property type="entry name" value="DUF6153"/>
    <property type="match status" value="1"/>
</dbReference>
<organism evidence="2 3">
    <name type="scientific">Actinokineospora iranica</name>
    <dbReference type="NCBI Taxonomy" id="1271860"/>
    <lineage>
        <taxon>Bacteria</taxon>
        <taxon>Bacillati</taxon>
        <taxon>Actinomycetota</taxon>
        <taxon>Actinomycetes</taxon>
        <taxon>Pseudonocardiales</taxon>
        <taxon>Pseudonocardiaceae</taxon>
        <taxon>Actinokineospora</taxon>
    </lineage>
</organism>
<dbReference type="STRING" id="1271860.SAMN05216174_12265"/>
<reference evidence="3" key="1">
    <citation type="submission" date="2016-10" db="EMBL/GenBank/DDBJ databases">
        <authorList>
            <person name="Varghese N."/>
            <person name="Submissions S."/>
        </authorList>
    </citation>
    <scope>NUCLEOTIDE SEQUENCE [LARGE SCALE GENOMIC DNA]</scope>
    <source>
        <strain evidence="3">IBRC-M 10403</strain>
    </source>
</reference>
<proteinExistence type="predicted"/>
<accession>A0A1G6YMW4</accession>
<evidence type="ECO:0000313" key="3">
    <source>
        <dbReference type="Proteomes" id="UP000199501"/>
    </source>
</evidence>
<feature type="region of interest" description="Disordered" evidence="1">
    <location>
        <begin position="56"/>
        <end position="75"/>
    </location>
</feature>
<dbReference type="InterPro" id="IPR046151">
    <property type="entry name" value="DUF6153"/>
</dbReference>
<dbReference type="EMBL" id="FMZZ01000022">
    <property type="protein sequence ID" value="SDD91854.1"/>
    <property type="molecule type" value="Genomic_DNA"/>
</dbReference>
<evidence type="ECO:0000256" key="1">
    <source>
        <dbReference type="SAM" id="MobiDB-lite"/>
    </source>
</evidence>
<gene>
    <name evidence="2" type="ORF">SAMN05216174_12265</name>
</gene>
<evidence type="ECO:0000313" key="2">
    <source>
        <dbReference type="EMBL" id="SDD91854.1"/>
    </source>
</evidence>